<keyword evidence="1" id="KW-0812">Transmembrane</keyword>
<organism evidence="2 3">
    <name type="scientific">Brachionus calyciflorus</name>
    <dbReference type="NCBI Taxonomy" id="104777"/>
    <lineage>
        <taxon>Eukaryota</taxon>
        <taxon>Metazoa</taxon>
        <taxon>Spiralia</taxon>
        <taxon>Gnathifera</taxon>
        <taxon>Rotifera</taxon>
        <taxon>Eurotatoria</taxon>
        <taxon>Monogononta</taxon>
        <taxon>Pseudotrocha</taxon>
        <taxon>Ploima</taxon>
        <taxon>Brachionidae</taxon>
        <taxon>Brachionus</taxon>
    </lineage>
</organism>
<feature type="transmembrane region" description="Helical" evidence="1">
    <location>
        <begin position="61"/>
        <end position="80"/>
    </location>
</feature>
<dbReference type="AlphaFoldDB" id="A0A814C5X2"/>
<dbReference type="EMBL" id="CAJNOC010002478">
    <property type="protein sequence ID" value="CAF0935568.1"/>
    <property type="molecule type" value="Genomic_DNA"/>
</dbReference>
<feature type="transmembrane region" description="Helical" evidence="1">
    <location>
        <begin position="21"/>
        <end position="41"/>
    </location>
</feature>
<sequence length="95" mass="11298">MVVKFFKKNKLWIKYNNYVQKYPLIGISITSAFGMGAGNAICQSLMYKKTKNFSYFEIGQYTSYGFLFGGPYMKYWWYALELKIFKNPKTFLRPH</sequence>
<proteinExistence type="predicted"/>
<accession>A0A814C5X2</accession>
<gene>
    <name evidence="2" type="ORF">OXX778_LOCUS13141</name>
</gene>
<evidence type="ECO:0000313" key="2">
    <source>
        <dbReference type="EMBL" id="CAF0935568.1"/>
    </source>
</evidence>
<keyword evidence="1" id="KW-0472">Membrane</keyword>
<evidence type="ECO:0000256" key="1">
    <source>
        <dbReference type="SAM" id="Phobius"/>
    </source>
</evidence>
<keyword evidence="3" id="KW-1185">Reference proteome</keyword>
<evidence type="ECO:0000313" key="3">
    <source>
        <dbReference type="Proteomes" id="UP000663879"/>
    </source>
</evidence>
<reference evidence="2" key="1">
    <citation type="submission" date="2021-02" db="EMBL/GenBank/DDBJ databases">
        <authorList>
            <person name="Nowell W R."/>
        </authorList>
    </citation>
    <scope>NUCLEOTIDE SEQUENCE</scope>
    <source>
        <strain evidence="2">Ploen Becks lab</strain>
    </source>
</reference>
<dbReference type="OrthoDB" id="430207at2759"/>
<keyword evidence="1" id="KW-1133">Transmembrane helix</keyword>
<name>A0A814C5X2_9BILA</name>
<comment type="caution">
    <text evidence="2">The sequence shown here is derived from an EMBL/GenBank/DDBJ whole genome shotgun (WGS) entry which is preliminary data.</text>
</comment>
<protein>
    <submittedName>
        <fullName evidence="2">Uncharacterized protein</fullName>
    </submittedName>
</protein>
<dbReference type="Proteomes" id="UP000663879">
    <property type="component" value="Unassembled WGS sequence"/>
</dbReference>